<name>A0ABD1ZJ10_9MARC</name>
<proteinExistence type="inferred from homology"/>
<dbReference type="PROSITE" id="PS51767">
    <property type="entry name" value="PEPTIDASE_A1"/>
    <property type="match status" value="1"/>
</dbReference>
<dbReference type="SUPFAM" id="SSF50630">
    <property type="entry name" value="Acid proteases"/>
    <property type="match status" value="1"/>
</dbReference>
<feature type="chain" id="PRO_5044868306" description="Peptidase A1 domain-containing protein" evidence="4">
    <location>
        <begin position="31"/>
        <end position="382"/>
    </location>
</feature>
<dbReference type="PANTHER" id="PTHR47967">
    <property type="entry name" value="OS07G0603500 PROTEIN-RELATED"/>
    <property type="match status" value="1"/>
</dbReference>
<dbReference type="InterPro" id="IPR021109">
    <property type="entry name" value="Peptidase_aspartic_dom_sf"/>
</dbReference>
<keyword evidence="7" id="KW-1185">Reference proteome</keyword>
<keyword evidence="3" id="KW-0378">Hydrolase</keyword>
<sequence>MTTATVQRAWQLKLIFTYLEIVAVLSRCRATGEKLEAVTPVYAEEYSGVSQMQSSELSLDDDTLRGESSNHSSNYYLSFQLRVAVTLKGSRVPNGLHRGTYHREAERARTAYLKRKIEINPIEVSSRKFEVKGKSLLFPVVRGKGLYRAEIQVGTPAQKLLLEMDTGSDLTWIKCRRGSRSSSPSKEDRRYGNQLFFDPLNSTTFEYYHSASVSKRSLSRTFSVECISGYKISTCNFLQRYADRTFAVGNLVTETVGAGNSSTSPRIALGCESSSSGEFGTGILGLGRGMLSLPTELGLNYSHRFAYCLSSDSGYNSSFLRFGESASPRASEFGRMRYLSLIQNPRHRSFYYLRLETFVVGGEQLQLPETVFAIDERSGNGE</sequence>
<evidence type="ECO:0000256" key="2">
    <source>
        <dbReference type="ARBA" id="ARBA00022670"/>
    </source>
</evidence>
<dbReference type="GO" id="GO:0008233">
    <property type="term" value="F:peptidase activity"/>
    <property type="evidence" value="ECO:0007669"/>
    <property type="project" value="UniProtKB-KW"/>
</dbReference>
<dbReference type="GO" id="GO:0006508">
    <property type="term" value="P:proteolysis"/>
    <property type="evidence" value="ECO:0007669"/>
    <property type="project" value="UniProtKB-KW"/>
</dbReference>
<comment type="caution">
    <text evidence="6">The sequence shown here is derived from an EMBL/GenBank/DDBJ whole genome shotgun (WGS) entry which is preliminary data.</text>
</comment>
<reference evidence="6 7" key="1">
    <citation type="submission" date="2024-09" db="EMBL/GenBank/DDBJ databases">
        <title>Chromosome-scale assembly of Riccia fluitans.</title>
        <authorList>
            <person name="Paukszto L."/>
            <person name="Sawicki J."/>
            <person name="Karawczyk K."/>
            <person name="Piernik-Szablinska J."/>
            <person name="Szczecinska M."/>
            <person name="Mazdziarz M."/>
        </authorList>
    </citation>
    <scope>NUCLEOTIDE SEQUENCE [LARGE SCALE GENOMIC DNA]</scope>
    <source>
        <strain evidence="6">Rf_01</strain>
        <tissue evidence="6">Aerial parts of the thallus</tissue>
    </source>
</reference>
<protein>
    <recommendedName>
        <fullName evidence="5">Peptidase A1 domain-containing protein</fullName>
    </recommendedName>
</protein>
<feature type="signal peptide" evidence="4">
    <location>
        <begin position="1"/>
        <end position="30"/>
    </location>
</feature>
<dbReference type="InterPro" id="IPR034161">
    <property type="entry name" value="Pepsin-like_plant"/>
</dbReference>
<evidence type="ECO:0000313" key="6">
    <source>
        <dbReference type="EMBL" id="KAL2651436.1"/>
    </source>
</evidence>
<dbReference type="CDD" id="cd05476">
    <property type="entry name" value="pepsin_A_like_plant"/>
    <property type="match status" value="1"/>
</dbReference>
<evidence type="ECO:0000256" key="4">
    <source>
        <dbReference type="SAM" id="SignalP"/>
    </source>
</evidence>
<gene>
    <name evidence="6" type="ORF">R1flu_019564</name>
</gene>
<organism evidence="6 7">
    <name type="scientific">Riccia fluitans</name>
    <dbReference type="NCBI Taxonomy" id="41844"/>
    <lineage>
        <taxon>Eukaryota</taxon>
        <taxon>Viridiplantae</taxon>
        <taxon>Streptophyta</taxon>
        <taxon>Embryophyta</taxon>
        <taxon>Marchantiophyta</taxon>
        <taxon>Marchantiopsida</taxon>
        <taxon>Marchantiidae</taxon>
        <taxon>Marchantiales</taxon>
        <taxon>Ricciaceae</taxon>
        <taxon>Riccia</taxon>
    </lineage>
</organism>
<dbReference type="InterPro" id="IPR033121">
    <property type="entry name" value="PEPTIDASE_A1"/>
</dbReference>
<evidence type="ECO:0000256" key="3">
    <source>
        <dbReference type="ARBA" id="ARBA00022801"/>
    </source>
</evidence>
<comment type="similarity">
    <text evidence="1">Belongs to the peptidase A1 family.</text>
</comment>
<evidence type="ECO:0000313" key="7">
    <source>
        <dbReference type="Proteomes" id="UP001605036"/>
    </source>
</evidence>
<feature type="domain" description="Peptidase A1" evidence="5">
    <location>
        <begin position="147"/>
        <end position="382"/>
    </location>
</feature>
<dbReference type="Proteomes" id="UP001605036">
    <property type="component" value="Unassembled WGS sequence"/>
</dbReference>
<dbReference type="AlphaFoldDB" id="A0ABD1ZJ10"/>
<keyword evidence="4" id="KW-0732">Signal</keyword>
<dbReference type="InterPro" id="IPR051708">
    <property type="entry name" value="Plant_Aspart_Prot_A1"/>
</dbReference>
<evidence type="ECO:0000256" key="1">
    <source>
        <dbReference type="ARBA" id="ARBA00007447"/>
    </source>
</evidence>
<keyword evidence="2" id="KW-0645">Protease</keyword>
<accession>A0ABD1ZJ10</accession>
<dbReference type="Pfam" id="PF14543">
    <property type="entry name" value="TAXi_N"/>
    <property type="match status" value="1"/>
</dbReference>
<dbReference type="PANTHER" id="PTHR47967:SF128">
    <property type="entry name" value="ASPARTIC PROTEINASE CDR1-LIKE"/>
    <property type="match status" value="1"/>
</dbReference>
<dbReference type="EMBL" id="JBHFFA010000001">
    <property type="protein sequence ID" value="KAL2651436.1"/>
    <property type="molecule type" value="Genomic_DNA"/>
</dbReference>
<evidence type="ECO:0000259" key="5">
    <source>
        <dbReference type="PROSITE" id="PS51767"/>
    </source>
</evidence>
<dbReference type="InterPro" id="IPR032861">
    <property type="entry name" value="TAXi_N"/>
</dbReference>
<dbReference type="Gene3D" id="2.40.70.10">
    <property type="entry name" value="Acid Proteases"/>
    <property type="match status" value="2"/>
</dbReference>